<evidence type="ECO:0000313" key="2">
    <source>
        <dbReference type="Proteomes" id="UP000092544"/>
    </source>
</evidence>
<dbReference type="RefSeq" id="WP_067012260.1">
    <property type="nucleotide sequence ID" value="NZ_FLOB01000001.1"/>
</dbReference>
<dbReference type="OrthoDB" id="6105116at2"/>
<name>A0A1A8T4Z1_9GAMM</name>
<dbReference type="Proteomes" id="UP000092544">
    <property type="component" value="Unassembled WGS sequence"/>
</dbReference>
<gene>
    <name evidence="1" type="ORF">MSP8886_00460</name>
</gene>
<dbReference type="EMBL" id="FLOB01000001">
    <property type="protein sequence ID" value="SBS25990.1"/>
    <property type="molecule type" value="Genomic_DNA"/>
</dbReference>
<dbReference type="STRING" id="1792290.MSP8886_00460"/>
<sequence length="154" mass="16861">MKRSNLIWLGSLCLGIFIIWGISAHYQFYSEEPHLSKPQQAALNITLLSQPQALPSLEGKAGANTGSWFGLLLQPTICDAICQGESIAFEQSGQVVIRPSSPLYKQIAMIMEKEGYHESQGLLLLVNPKGQFAGSIAPPYGNQKIEEAFKALNE</sequence>
<keyword evidence="2" id="KW-1185">Reference proteome</keyword>
<dbReference type="AlphaFoldDB" id="A0A1A8T4Z1"/>
<reference evidence="1 2" key="1">
    <citation type="submission" date="2016-06" db="EMBL/GenBank/DDBJ databases">
        <authorList>
            <person name="Kjaerup R.B."/>
            <person name="Dalgaard T.S."/>
            <person name="Juul-Madsen H.R."/>
        </authorList>
    </citation>
    <scope>NUCLEOTIDE SEQUENCE [LARGE SCALE GENOMIC DNA]</scope>
    <source>
        <strain evidence="1 2">CECT 8886</strain>
    </source>
</reference>
<evidence type="ECO:0000313" key="1">
    <source>
        <dbReference type="EMBL" id="SBS25990.1"/>
    </source>
</evidence>
<protein>
    <submittedName>
        <fullName evidence="1">Uncharacterized protein</fullName>
    </submittedName>
</protein>
<proteinExistence type="predicted"/>
<organism evidence="1 2">
    <name type="scientific">Marinomonas spartinae</name>
    <dbReference type="NCBI Taxonomy" id="1792290"/>
    <lineage>
        <taxon>Bacteria</taxon>
        <taxon>Pseudomonadati</taxon>
        <taxon>Pseudomonadota</taxon>
        <taxon>Gammaproteobacteria</taxon>
        <taxon>Oceanospirillales</taxon>
        <taxon>Oceanospirillaceae</taxon>
        <taxon>Marinomonas</taxon>
    </lineage>
</organism>
<accession>A0A1A8T4Z1</accession>